<comment type="caution">
    <text evidence="2">The sequence shown here is derived from an EMBL/GenBank/DDBJ whole genome shotgun (WGS) entry which is preliminary data.</text>
</comment>
<gene>
    <name evidence="2" type="ORF">ODALV1_LOCUS17113</name>
</gene>
<dbReference type="Proteomes" id="UP001642540">
    <property type="component" value="Unassembled WGS sequence"/>
</dbReference>
<name>A0ABP1R094_9HEXA</name>
<evidence type="ECO:0000256" key="1">
    <source>
        <dbReference type="SAM" id="Coils"/>
    </source>
</evidence>
<organism evidence="2 3">
    <name type="scientific">Orchesella dallaii</name>
    <dbReference type="NCBI Taxonomy" id="48710"/>
    <lineage>
        <taxon>Eukaryota</taxon>
        <taxon>Metazoa</taxon>
        <taxon>Ecdysozoa</taxon>
        <taxon>Arthropoda</taxon>
        <taxon>Hexapoda</taxon>
        <taxon>Collembola</taxon>
        <taxon>Entomobryomorpha</taxon>
        <taxon>Entomobryoidea</taxon>
        <taxon>Orchesellidae</taxon>
        <taxon>Orchesellinae</taxon>
        <taxon>Orchesella</taxon>
    </lineage>
</organism>
<proteinExistence type="predicted"/>
<evidence type="ECO:0000313" key="3">
    <source>
        <dbReference type="Proteomes" id="UP001642540"/>
    </source>
</evidence>
<feature type="coiled-coil region" evidence="1">
    <location>
        <begin position="235"/>
        <end position="272"/>
    </location>
</feature>
<dbReference type="PROSITE" id="PS51257">
    <property type="entry name" value="PROKAR_LIPOPROTEIN"/>
    <property type="match status" value="1"/>
</dbReference>
<sequence length="736" mass="85228">MEQPRERLQSCIPALISCELVQIGGEPSEQRVEELIKPKERCFSLSVVELSMKGLKKRLDILGSHNLKSFKDVPDLSLDINSDSESSYQESETVSEFPSTSLEEYQITQTPSVELVGTLPSFDNGDDDDVFNDLDEDSLDDSSCRSSTIDQLNDGFLADTEEQLSDISSSVLSISFEESDSEWDFLEAEKESLWILHKRLKKQRIIVQNSRAVFETKIDEICKLNTEKREKNALCEEIKEKIRVCKETIKKLEEDDEEVMRMTENLHNMKKEACMKLAVAQTKYDDLRADENKYSDRFDRCGRKIRLAVEERTTSHINLESLKLKLTELEVADTETGLELLDDADLLQRIESDYDFYPNVDDCDLNNIGNTENPKKSVEAIDKFVEVIRANVHRFKHLPMGPLFHNVTVLRKRFSHLFEYVLRPYLFTFLVDNIVDGLVMEELLTQHFSGTKGGSVDTNGIIRPKYCIYDFNSKYQIGSRINAAHGLELENLYDGVHFDDQLWGKFLSEKMSIEKIIMMDNESMGFMLMSNLKRNPEECTVVYTLDGFAVAPFPCFRTKRINIYPYNVYLKSLPDPKIEQVKKKIKDLKQKMEILEAGIYIDRQMQYDNAEELDKTRKEMLKVHMDAVKYAEDKDMAEAKLKKGISVANENRVLQRLKRRLGKIKEQINGIQIDIDETLSYLNELEVIARDEAIRLDGLEYQFNKREQHYLEKRDYLWKLENASSDISSLSDSESF</sequence>
<reference evidence="2 3" key="1">
    <citation type="submission" date="2024-08" db="EMBL/GenBank/DDBJ databases">
        <authorList>
            <person name="Cucini C."/>
            <person name="Frati F."/>
        </authorList>
    </citation>
    <scope>NUCLEOTIDE SEQUENCE [LARGE SCALE GENOMIC DNA]</scope>
</reference>
<accession>A0ABP1R094</accession>
<evidence type="ECO:0000313" key="2">
    <source>
        <dbReference type="EMBL" id="CAL8116008.1"/>
    </source>
</evidence>
<dbReference type="EMBL" id="CAXLJM020000051">
    <property type="protein sequence ID" value="CAL8116008.1"/>
    <property type="molecule type" value="Genomic_DNA"/>
</dbReference>
<keyword evidence="1" id="KW-0175">Coiled coil</keyword>
<evidence type="ECO:0008006" key="4">
    <source>
        <dbReference type="Google" id="ProtNLM"/>
    </source>
</evidence>
<protein>
    <recommendedName>
        <fullName evidence="4">Structural maintenance of chromosomes protein 6</fullName>
    </recommendedName>
</protein>
<feature type="coiled-coil region" evidence="1">
    <location>
        <begin position="647"/>
        <end position="674"/>
    </location>
</feature>
<keyword evidence="3" id="KW-1185">Reference proteome</keyword>